<organism evidence="1 2">
    <name type="scientific">Ascaris lumbricoides</name>
    <name type="common">Giant roundworm</name>
    <dbReference type="NCBI Taxonomy" id="6252"/>
    <lineage>
        <taxon>Eukaryota</taxon>
        <taxon>Metazoa</taxon>
        <taxon>Ecdysozoa</taxon>
        <taxon>Nematoda</taxon>
        <taxon>Chromadorea</taxon>
        <taxon>Rhabditida</taxon>
        <taxon>Spirurina</taxon>
        <taxon>Ascaridomorpha</taxon>
        <taxon>Ascaridoidea</taxon>
        <taxon>Ascarididae</taxon>
        <taxon>Ascaris</taxon>
    </lineage>
</organism>
<evidence type="ECO:0000313" key="1">
    <source>
        <dbReference type="Proteomes" id="UP000036681"/>
    </source>
</evidence>
<dbReference type="SUPFAM" id="SSF48371">
    <property type="entry name" value="ARM repeat"/>
    <property type="match status" value="1"/>
</dbReference>
<name>A0A0M3IWH7_ASCLU</name>
<dbReference type="AlphaFoldDB" id="A0A0M3IWH7"/>
<keyword evidence="1" id="KW-1185">Reference proteome</keyword>
<sequence length="230" mass="25597">MLTPRWRCREPSCSFLEIGGLESEDWGWRSGAEGNGEDDRAEEFLPRLSALSNADGPLLPDAIFAIADLCRAEVLDVSAVLKQLDARIRQSHNDNALIAYCHLLASSVADPEQEVLDVSAVLKQLDARIRQSHNDNALIAYCHLLASSVADPEQEEVLYECIRKLWELKGHPASEVRSAAWMALSSFDLISIKSALNGIQESLFSNWIQTVNWENAYLQQKEVARGNGFT</sequence>
<accession>A0A0M3IWH7</accession>
<dbReference type="InterPro" id="IPR016024">
    <property type="entry name" value="ARM-type_fold"/>
</dbReference>
<dbReference type="Proteomes" id="UP000036681">
    <property type="component" value="Unplaced"/>
</dbReference>
<evidence type="ECO:0000313" key="2">
    <source>
        <dbReference type="WBParaSite" id="ALUE_0002310501-mRNA-1"/>
    </source>
</evidence>
<proteinExistence type="predicted"/>
<protein>
    <submittedName>
        <fullName evidence="2">Adaptin_N domain-containing protein</fullName>
    </submittedName>
</protein>
<reference evidence="2" key="1">
    <citation type="submission" date="2017-02" db="UniProtKB">
        <authorList>
            <consortium name="WormBaseParasite"/>
        </authorList>
    </citation>
    <scope>IDENTIFICATION</scope>
</reference>
<dbReference type="WBParaSite" id="ALUE_0002310501-mRNA-1">
    <property type="protein sequence ID" value="ALUE_0002310501-mRNA-1"/>
    <property type="gene ID" value="ALUE_0002310501"/>
</dbReference>